<sequence>MVEVIISYKKNFKIDKLSIFDIKSKSENCGRHNIIFEILVTDAACYGKDLCILKCVY</sequence>
<dbReference type="Proteomes" id="UP000006931">
    <property type="component" value="Chromosome"/>
</dbReference>
<reference evidence="1 2" key="1">
    <citation type="journal article" date="2010" name="Genome Res.">
        <title>Genomic, proteomic, and transcriptomic analysis of virulent and avirulent Rickettsia prowazekii reveals its adaptive mutation capabilities.</title>
        <authorList>
            <person name="Bechah Y."/>
            <person name="El Karkouri K."/>
            <person name="Mediannikov O."/>
            <person name="Leroy Q."/>
            <person name="Pelletier N."/>
            <person name="Robert C."/>
            <person name="Medigue C."/>
            <person name="Mege J.L."/>
            <person name="Raoult D."/>
        </authorList>
    </citation>
    <scope>NUCLEOTIDE SEQUENCE [LARGE SCALE GENOMIC DNA]</scope>
    <source>
        <strain evidence="1 2">Rp22</strain>
    </source>
</reference>
<gene>
    <name evidence="1" type="ORF">rpr22_0796</name>
</gene>
<organism evidence="1 2">
    <name type="scientific">Rickettsia prowazekii (strain Rp22)</name>
    <dbReference type="NCBI Taxonomy" id="449216"/>
    <lineage>
        <taxon>Bacteria</taxon>
        <taxon>Pseudomonadati</taxon>
        <taxon>Pseudomonadota</taxon>
        <taxon>Alphaproteobacteria</taxon>
        <taxon>Rickettsiales</taxon>
        <taxon>Rickettsiaceae</taxon>
        <taxon>Rickettsieae</taxon>
        <taxon>Rickettsia</taxon>
        <taxon>typhus group</taxon>
    </lineage>
</organism>
<evidence type="ECO:0000313" key="1">
    <source>
        <dbReference type="EMBL" id="ADE30303.1"/>
    </source>
</evidence>
<protein>
    <submittedName>
        <fullName evidence="1">Uncharacterized protein</fullName>
    </submittedName>
</protein>
<dbReference type="EMBL" id="CP001584">
    <property type="protein sequence ID" value="ADE30303.1"/>
    <property type="molecule type" value="Genomic_DNA"/>
</dbReference>
<dbReference type="KEGG" id="rpq:rpr22_0796"/>
<dbReference type="PATRIC" id="fig|449216.3.peg.769"/>
<accession>D5AY14</accession>
<dbReference type="AlphaFoldDB" id="D5AY14"/>
<evidence type="ECO:0000313" key="2">
    <source>
        <dbReference type="Proteomes" id="UP000006931"/>
    </source>
</evidence>
<name>D5AY14_RICPP</name>
<dbReference type="HOGENOM" id="CLU_2993841_0_0_5"/>
<proteinExistence type="predicted"/>